<evidence type="ECO:0000259" key="4">
    <source>
        <dbReference type="SMART" id="SM00646"/>
    </source>
</evidence>
<dbReference type="SMART" id="SM00646">
    <property type="entry name" value="Ami_3"/>
    <property type="match status" value="1"/>
</dbReference>
<dbReference type="Gene3D" id="3.40.630.40">
    <property type="entry name" value="Zn-dependent exopeptidases"/>
    <property type="match status" value="1"/>
</dbReference>
<dbReference type="EMBL" id="JALEMU010000081">
    <property type="protein sequence ID" value="MCI5755673.1"/>
    <property type="molecule type" value="Genomic_DNA"/>
</dbReference>
<comment type="catalytic activity">
    <reaction evidence="1">
        <text>Hydrolyzes the link between N-acetylmuramoyl residues and L-amino acid residues in certain cell-wall glycopeptides.</text>
        <dbReference type="EC" id="3.5.1.28"/>
    </reaction>
</comment>
<dbReference type="InterPro" id="IPR050695">
    <property type="entry name" value="N-acetylmuramoyl_amidase_3"/>
</dbReference>
<dbReference type="AlphaFoldDB" id="A0AAE3K4C0"/>
<evidence type="ECO:0000256" key="1">
    <source>
        <dbReference type="ARBA" id="ARBA00001561"/>
    </source>
</evidence>
<name>A0AAE3K4C0_9BACT</name>
<feature type="domain" description="MurNAc-LAA" evidence="4">
    <location>
        <begin position="73"/>
        <end position="182"/>
    </location>
</feature>
<comment type="caution">
    <text evidence="5">The sequence shown here is derived from an EMBL/GenBank/DDBJ whole genome shotgun (WGS) entry which is preliminary data.</text>
</comment>
<organism evidence="5 6">
    <name type="scientific">Candidatus Colimorpha enterica</name>
    <dbReference type="NCBI Taxonomy" id="3083063"/>
    <lineage>
        <taxon>Bacteria</taxon>
        <taxon>Pseudomonadati</taxon>
        <taxon>Bacteroidota</taxon>
        <taxon>Bacteroidia</taxon>
        <taxon>Bacteroidales</taxon>
        <taxon>Candidatus Colimorpha</taxon>
    </lineage>
</organism>
<evidence type="ECO:0000256" key="3">
    <source>
        <dbReference type="ARBA" id="ARBA00022801"/>
    </source>
</evidence>
<dbReference type="SUPFAM" id="SSF53187">
    <property type="entry name" value="Zn-dependent exopeptidases"/>
    <property type="match status" value="1"/>
</dbReference>
<dbReference type="GO" id="GO:0008745">
    <property type="term" value="F:N-acetylmuramoyl-L-alanine amidase activity"/>
    <property type="evidence" value="ECO:0007669"/>
    <property type="project" value="UniProtKB-EC"/>
</dbReference>
<dbReference type="Pfam" id="PF01520">
    <property type="entry name" value="Amidase_3"/>
    <property type="match status" value="1"/>
</dbReference>
<proteinExistence type="predicted"/>
<keyword evidence="3" id="KW-0378">Hydrolase</keyword>
<dbReference type="GO" id="GO:0009253">
    <property type="term" value="P:peptidoglycan catabolic process"/>
    <property type="evidence" value="ECO:0007669"/>
    <property type="project" value="InterPro"/>
</dbReference>
<dbReference type="EC" id="3.5.1.28" evidence="2"/>
<dbReference type="PANTHER" id="PTHR30404">
    <property type="entry name" value="N-ACETYLMURAMOYL-L-ALANINE AMIDASE"/>
    <property type="match status" value="1"/>
</dbReference>
<accession>A0AAE3K4C0</accession>
<dbReference type="GO" id="GO:0030288">
    <property type="term" value="C:outer membrane-bounded periplasmic space"/>
    <property type="evidence" value="ECO:0007669"/>
    <property type="project" value="TreeGrafter"/>
</dbReference>
<dbReference type="InterPro" id="IPR002508">
    <property type="entry name" value="MurNAc-LAA_cat"/>
</dbReference>
<dbReference type="Proteomes" id="UP001139365">
    <property type="component" value="Unassembled WGS sequence"/>
</dbReference>
<gene>
    <name evidence="5" type="ORF">MR241_05210</name>
</gene>
<evidence type="ECO:0000256" key="2">
    <source>
        <dbReference type="ARBA" id="ARBA00011901"/>
    </source>
</evidence>
<evidence type="ECO:0000313" key="6">
    <source>
        <dbReference type="Proteomes" id="UP001139365"/>
    </source>
</evidence>
<protein>
    <recommendedName>
        <fullName evidence="2">N-acetylmuramoyl-L-alanine amidase</fullName>
        <ecNumber evidence="2">3.5.1.28</ecNumber>
    </recommendedName>
</protein>
<sequence>MAIKIFIDQGHNPGNPNAGAEGNGLYEQDITYEVGRLTAELLRENPEFEVRLSRNTPTEILGTSVASSLRARTDAANSWGADFFISIHANASTIESASGSEGFAYSASSRGYPMGEDILFWLNRATGLENRGMNVRPTLWVLRKSAMPAVLIELGFITNASDAALMSEDPGAFATGIYNGIQEYYGFLSR</sequence>
<evidence type="ECO:0000313" key="5">
    <source>
        <dbReference type="EMBL" id="MCI5755673.1"/>
    </source>
</evidence>
<dbReference type="PANTHER" id="PTHR30404:SF0">
    <property type="entry name" value="N-ACETYLMURAMOYL-L-ALANINE AMIDASE AMIC"/>
    <property type="match status" value="1"/>
</dbReference>
<dbReference type="CDD" id="cd02696">
    <property type="entry name" value="MurNAc-LAA"/>
    <property type="match status" value="1"/>
</dbReference>
<reference evidence="5 6" key="1">
    <citation type="submission" date="2022-03" db="EMBL/GenBank/DDBJ databases">
        <title>Metagenome-assembled genomes from swine fecal metagenomes.</title>
        <authorList>
            <person name="Holman D.B."/>
            <person name="Kommadath A."/>
        </authorList>
    </citation>
    <scope>NUCLEOTIDE SEQUENCE [LARGE SCALE GENOMIC DNA]</scope>
    <source>
        <strain evidence="5">SUG147</strain>
    </source>
</reference>